<name>A0A9P8ULK4_9PEZI</name>
<feature type="region of interest" description="Disordered" evidence="6">
    <location>
        <begin position="177"/>
        <end position="217"/>
    </location>
</feature>
<dbReference type="AlphaFoldDB" id="A0A9P8ULK4"/>
<evidence type="ECO:0000259" key="7">
    <source>
        <dbReference type="PROSITE" id="PS51821"/>
    </source>
</evidence>
<gene>
    <name evidence="8" type="ORF">BKA67DRAFT_516666</name>
</gene>
<keyword evidence="4" id="KW-0804">Transcription</keyword>
<dbReference type="Proteomes" id="UP000758603">
    <property type="component" value="Unassembled WGS sequence"/>
</dbReference>
<comment type="caution">
    <text evidence="8">The sequence shown here is derived from an EMBL/GenBank/DDBJ whole genome shotgun (WGS) entry which is preliminary data.</text>
</comment>
<keyword evidence="5" id="KW-0539">Nucleus</keyword>
<dbReference type="Gene3D" id="2.60.40.3960">
    <property type="entry name" value="Velvet domain"/>
    <property type="match status" value="1"/>
</dbReference>
<evidence type="ECO:0000256" key="2">
    <source>
        <dbReference type="ARBA" id="ARBA00022969"/>
    </source>
</evidence>
<dbReference type="InterPro" id="IPR038491">
    <property type="entry name" value="Velvet_dom_sf"/>
</dbReference>
<dbReference type="PROSITE" id="PS51821">
    <property type="entry name" value="VELVET"/>
    <property type="match status" value="1"/>
</dbReference>
<evidence type="ECO:0000256" key="6">
    <source>
        <dbReference type="SAM" id="MobiDB-lite"/>
    </source>
</evidence>
<evidence type="ECO:0000256" key="4">
    <source>
        <dbReference type="ARBA" id="ARBA00023163"/>
    </source>
</evidence>
<sequence length="217" mass="24169">YALTIRQQPMAARSCGFGERDRRVIDPPPIVEVKVDDPLATPGDVREALRIPFMVMHCTIWDDTGKQDISFMPEEYRQQRRLMGTAVASPFTGRDETGVEGCFFCFPDLSVRTSGTFKLKFILVMADPLINFIGARHRIRASAISEVFTVYSAKDFPGMQASTPLTKKLKEQGCLISIKKGNERGGRGRNDSDDDDSDDDNGDTGASTAGRRKKQRK</sequence>
<comment type="subcellular location">
    <subcellularLocation>
        <location evidence="1">Nucleus</location>
    </subcellularLocation>
</comment>
<feature type="non-terminal residue" evidence="8">
    <location>
        <position position="1"/>
    </location>
</feature>
<feature type="domain" description="Velvet" evidence="7">
    <location>
        <begin position="1"/>
        <end position="179"/>
    </location>
</feature>
<accession>A0A9P8ULK4</accession>
<dbReference type="PANTHER" id="PTHR33572">
    <property type="entry name" value="SPORE DEVELOPMENT REGULATOR VOSA"/>
    <property type="match status" value="1"/>
</dbReference>
<dbReference type="GO" id="GO:0030435">
    <property type="term" value="P:sporulation resulting in formation of a cellular spore"/>
    <property type="evidence" value="ECO:0007669"/>
    <property type="project" value="UniProtKB-KW"/>
</dbReference>
<dbReference type="Pfam" id="PF11754">
    <property type="entry name" value="Velvet"/>
    <property type="match status" value="2"/>
</dbReference>
<protein>
    <submittedName>
        <fullName evidence="8">Velvet factor</fullName>
    </submittedName>
</protein>
<dbReference type="PANTHER" id="PTHR33572:SF17">
    <property type="entry name" value="SEXUAL DEVELOPMENT REGULATOR VELC"/>
    <property type="match status" value="1"/>
</dbReference>
<dbReference type="GeneID" id="70126728"/>
<evidence type="ECO:0000313" key="9">
    <source>
        <dbReference type="Proteomes" id="UP000758603"/>
    </source>
</evidence>
<evidence type="ECO:0000256" key="1">
    <source>
        <dbReference type="ARBA" id="ARBA00004123"/>
    </source>
</evidence>
<dbReference type="OrthoDB" id="3056235at2759"/>
<reference evidence="8" key="1">
    <citation type="journal article" date="2021" name="Nat. Commun.">
        <title>Genetic determinants of endophytism in the Arabidopsis root mycobiome.</title>
        <authorList>
            <person name="Mesny F."/>
            <person name="Miyauchi S."/>
            <person name="Thiergart T."/>
            <person name="Pickel B."/>
            <person name="Atanasova L."/>
            <person name="Karlsson M."/>
            <person name="Huettel B."/>
            <person name="Barry K.W."/>
            <person name="Haridas S."/>
            <person name="Chen C."/>
            <person name="Bauer D."/>
            <person name="Andreopoulos W."/>
            <person name="Pangilinan J."/>
            <person name="LaButti K."/>
            <person name="Riley R."/>
            <person name="Lipzen A."/>
            <person name="Clum A."/>
            <person name="Drula E."/>
            <person name="Henrissat B."/>
            <person name="Kohler A."/>
            <person name="Grigoriev I.V."/>
            <person name="Martin F.M."/>
            <person name="Hacquard S."/>
        </authorList>
    </citation>
    <scope>NUCLEOTIDE SEQUENCE</scope>
    <source>
        <strain evidence="8">MPI-SDFR-AT-0073</strain>
    </source>
</reference>
<feature type="compositionally biased region" description="Acidic residues" evidence="6">
    <location>
        <begin position="192"/>
        <end position="202"/>
    </location>
</feature>
<evidence type="ECO:0000256" key="3">
    <source>
        <dbReference type="ARBA" id="ARBA00023015"/>
    </source>
</evidence>
<dbReference type="EMBL" id="JAGPXC010000004">
    <property type="protein sequence ID" value="KAH6654418.1"/>
    <property type="molecule type" value="Genomic_DNA"/>
</dbReference>
<organism evidence="8 9">
    <name type="scientific">Truncatella angustata</name>
    <dbReference type="NCBI Taxonomy" id="152316"/>
    <lineage>
        <taxon>Eukaryota</taxon>
        <taxon>Fungi</taxon>
        <taxon>Dikarya</taxon>
        <taxon>Ascomycota</taxon>
        <taxon>Pezizomycotina</taxon>
        <taxon>Sordariomycetes</taxon>
        <taxon>Xylariomycetidae</taxon>
        <taxon>Amphisphaeriales</taxon>
        <taxon>Sporocadaceae</taxon>
        <taxon>Truncatella</taxon>
    </lineage>
</organism>
<feature type="compositionally biased region" description="Basic and acidic residues" evidence="6">
    <location>
        <begin position="180"/>
        <end position="191"/>
    </location>
</feature>
<dbReference type="InterPro" id="IPR037525">
    <property type="entry name" value="Velvet_dom"/>
</dbReference>
<keyword evidence="2" id="KW-0749">Sporulation</keyword>
<proteinExistence type="predicted"/>
<keyword evidence="3" id="KW-0805">Transcription regulation</keyword>
<keyword evidence="9" id="KW-1185">Reference proteome</keyword>
<evidence type="ECO:0000256" key="5">
    <source>
        <dbReference type="ARBA" id="ARBA00023242"/>
    </source>
</evidence>
<dbReference type="RefSeq" id="XP_045958688.1">
    <property type="nucleotide sequence ID" value="XM_046097836.1"/>
</dbReference>
<dbReference type="GO" id="GO:0005634">
    <property type="term" value="C:nucleus"/>
    <property type="evidence" value="ECO:0007669"/>
    <property type="project" value="UniProtKB-SubCell"/>
</dbReference>
<dbReference type="InterPro" id="IPR021740">
    <property type="entry name" value="Velvet"/>
</dbReference>
<evidence type="ECO:0000313" key="8">
    <source>
        <dbReference type="EMBL" id="KAH6654418.1"/>
    </source>
</evidence>